<evidence type="ECO:0000313" key="2">
    <source>
        <dbReference type="Proteomes" id="UP001262410"/>
    </source>
</evidence>
<name>A0ABU1JJ32_9PROT</name>
<dbReference type="RefSeq" id="WP_309792626.1">
    <property type="nucleotide sequence ID" value="NZ_JAVDPW010000002.1"/>
</dbReference>
<sequence>MIPVSNPGQAEVYYKGAVEQAARYEHAGDLERRAEVLGWIADFKVRWSAAGYGPLDGTSGWPITPQQFAAKKRDLESEVTKARMRGGEFWHAPQADLDAHVELGTGLGYSA</sequence>
<protein>
    <submittedName>
        <fullName evidence="1">Uncharacterized protein</fullName>
    </submittedName>
</protein>
<keyword evidence="2" id="KW-1185">Reference proteome</keyword>
<evidence type="ECO:0000313" key="1">
    <source>
        <dbReference type="EMBL" id="MDR6288617.1"/>
    </source>
</evidence>
<organism evidence="1 2">
    <name type="scientific">Inquilinus ginsengisoli</name>
    <dbReference type="NCBI Taxonomy" id="363840"/>
    <lineage>
        <taxon>Bacteria</taxon>
        <taxon>Pseudomonadati</taxon>
        <taxon>Pseudomonadota</taxon>
        <taxon>Alphaproteobacteria</taxon>
        <taxon>Rhodospirillales</taxon>
        <taxon>Rhodospirillaceae</taxon>
        <taxon>Inquilinus</taxon>
    </lineage>
</organism>
<dbReference type="EMBL" id="JAVDPW010000002">
    <property type="protein sequence ID" value="MDR6288617.1"/>
    <property type="molecule type" value="Genomic_DNA"/>
</dbReference>
<proteinExistence type="predicted"/>
<comment type="caution">
    <text evidence="1">The sequence shown here is derived from an EMBL/GenBank/DDBJ whole genome shotgun (WGS) entry which is preliminary data.</text>
</comment>
<reference evidence="1 2" key="1">
    <citation type="submission" date="2023-07" db="EMBL/GenBank/DDBJ databases">
        <title>Sorghum-associated microbial communities from plants grown in Nebraska, USA.</title>
        <authorList>
            <person name="Schachtman D."/>
        </authorList>
    </citation>
    <scope>NUCLEOTIDE SEQUENCE [LARGE SCALE GENOMIC DNA]</scope>
    <source>
        <strain evidence="1 2">584</strain>
    </source>
</reference>
<dbReference type="Proteomes" id="UP001262410">
    <property type="component" value="Unassembled WGS sequence"/>
</dbReference>
<accession>A0ABU1JJ32</accession>
<gene>
    <name evidence="1" type="ORF">E9232_001124</name>
</gene>